<dbReference type="GO" id="GO:0005737">
    <property type="term" value="C:cytoplasm"/>
    <property type="evidence" value="ECO:0007669"/>
    <property type="project" value="UniProtKB-UniRule"/>
</dbReference>
<evidence type="ECO:0000256" key="4">
    <source>
        <dbReference type="ARBA" id="ARBA00023015"/>
    </source>
</evidence>
<dbReference type="AlphaFoldDB" id="A0A9D6QJI1"/>
<dbReference type="NCBIfam" id="TIGR00242">
    <property type="entry name" value="division/cell wall cluster transcriptional repressor MraZ"/>
    <property type="match status" value="1"/>
</dbReference>
<evidence type="ECO:0000313" key="9">
    <source>
        <dbReference type="EMBL" id="MBI3539196.1"/>
    </source>
</evidence>
<comment type="subunit">
    <text evidence="7">Forms oligomers.</text>
</comment>
<dbReference type="PROSITE" id="PS51740">
    <property type="entry name" value="SPOVT_ABRB"/>
    <property type="match status" value="1"/>
</dbReference>
<dbReference type="GO" id="GO:0000976">
    <property type="term" value="F:transcription cis-regulatory region binding"/>
    <property type="evidence" value="ECO:0007669"/>
    <property type="project" value="TreeGrafter"/>
</dbReference>
<dbReference type="SUPFAM" id="SSF89447">
    <property type="entry name" value="AbrB/MazE/MraZ-like"/>
    <property type="match status" value="1"/>
</dbReference>
<accession>A0A9D6QJI1</accession>
<dbReference type="InterPro" id="IPR020603">
    <property type="entry name" value="MraZ_dom"/>
</dbReference>
<keyword evidence="5 7" id="KW-0238">DNA-binding</keyword>
<protein>
    <recommendedName>
        <fullName evidence="1 7">Transcriptional regulator MraZ</fullName>
    </recommendedName>
</protein>
<dbReference type="InterPro" id="IPR038619">
    <property type="entry name" value="MraZ_sf"/>
</dbReference>
<keyword evidence="6 7" id="KW-0804">Transcription</keyword>
<dbReference type="EMBL" id="JACQAY010000083">
    <property type="protein sequence ID" value="MBI3539196.1"/>
    <property type="molecule type" value="Genomic_DNA"/>
</dbReference>
<comment type="caution">
    <text evidence="9">The sequence shown here is derived from an EMBL/GenBank/DDBJ whole genome shotgun (WGS) entry which is preliminary data.</text>
</comment>
<dbReference type="PANTHER" id="PTHR34701">
    <property type="entry name" value="TRANSCRIPTIONAL REGULATOR MRAZ"/>
    <property type="match status" value="1"/>
</dbReference>
<evidence type="ECO:0000256" key="1">
    <source>
        <dbReference type="ARBA" id="ARBA00013860"/>
    </source>
</evidence>
<feature type="domain" description="SpoVT-AbrB" evidence="8">
    <location>
        <begin position="86"/>
        <end position="129"/>
    </location>
</feature>
<gene>
    <name evidence="7 9" type="primary">mraZ</name>
    <name evidence="9" type="ORF">HY076_02870</name>
</gene>
<comment type="subcellular location">
    <subcellularLocation>
        <location evidence="7">Cytoplasm</location>
        <location evidence="7">Nucleoid</location>
    </subcellularLocation>
</comment>
<dbReference type="Proteomes" id="UP000807850">
    <property type="component" value="Unassembled WGS sequence"/>
</dbReference>
<evidence type="ECO:0000256" key="6">
    <source>
        <dbReference type="ARBA" id="ARBA00023163"/>
    </source>
</evidence>
<organism evidence="9 10">
    <name type="scientific">Eiseniibacteriota bacterium</name>
    <dbReference type="NCBI Taxonomy" id="2212470"/>
    <lineage>
        <taxon>Bacteria</taxon>
        <taxon>Candidatus Eiseniibacteriota</taxon>
    </lineage>
</organism>
<keyword evidence="3" id="KW-0677">Repeat</keyword>
<dbReference type="GO" id="GO:0009295">
    <property type="term" value="C:nucleoid"/>
    <property type="evidence" value="ECO:0007669"/>
    <property type="project" value="UniProtKB-SubCell"/>
</dbReference>
<sequence>MAAMSSFTGTDLYALDHKGRIAIPPWLRRGESPRRSLTRFYLNRGFEGCVAVYPPEVWQIWMERLRRRRVKVPNLRAFQRMFMNDAREVTVDAQGRVTIPPALIRHAALGKEAVLHGANDHIEIWNPERYQQALGAMAEPGGEYDRVGDLLENEDA</sequence>
<dbReference type="InterPro" id="IPR037914">
    <property type="entry name" value="SpoVT-AbrB_sf"/>
</dbReference>
<proteinExistence type="inferred from homology"/>
<evidence type="ECO:0000259" key="8">
    <source>
        <dbReference type="PROSITE" id="PS51740"/>
    </source>
</evidence>
<evidence type="ECO:0000256" key="3">
    <source>
        <dbReference type="ARBA" id="ARBA00022737"/>
    </source>
</evidence>
<dbReference type="PANTHER" id="PTHR34701:SF1">
    <property type="entry name" value="TRANSCRIPTIONAL REGULATOR MRAZ"/>
    <property type="match status" value="1"/>
</dbReference>
<dbReference type="HAMAP" id="MF_01008">
    <property type="entry name" value="MraZ"/>
    <property type="match status" value="1"/>
</dbReference>
<comment type="similarity">
    <text evidence="7">Belongs to the MraZ family.</text>
</comment>
<dbReference type="CDD" id="cd16320">
    <property type="entry name" value="MraZ_N"/>
    <property type="match status" value="1"/>
</dbReference>
<dbReference type="CDD" id="cd16321">
    <property type="entry name" value="MraZ_C"/>
    <property type="match status" value="1"/>
</dbReference>
<dbReference type="InterPro" id="IPR035642">
    <property type="entry name" value="MraZ_N"/>
</dbReference>
<dbReference type="Gene3D" id="3.40.1550.20">
    <property type="entry name" value="Transcriptional regulator MraZ domain"/>
    <property type="match status" value="1"/>
</dbReference>
<dbReference type="Pfam" id="PF02381">
    <property type="entry name" value="MraZ"/>
    <property type="match status" value="2"/>
</dbReference>
<keyword evidence="4 7" id="KW-0805">Transcription regulation</keyword>
<evidence type="ECO:0000256" key="5">
    <source>
        <dbReference type="ARBA" id="ARBA00023125"/>
    </source>
</evidence>
<dbReference type="InterPro" id="IPR003444">
    <property type="entry name" value="MraZ"/>
</dbReference>
<evidence type="ECO:0000256" key="2">
    <source>
        <dbReference type="ARBA" id="ARBA00022490"/>
    </source>
</evidence>
<keyword evidence="2 7" id="KW-0963">Cytoplasm</keyword>
<dbReference type="GO" id="GO:0003700">
    <property type="term" value="F:DNA-binding transcription factor activity"/>
    <property type="evidence" value="ECO:0007669"/>
    <property type="project" value="UniProtKB-UniRule"/>
</dbReference>
<evidence type="ECO:0000256" key="7">
    <source>
        <dbReference type="HAMAP-Rule" id="MF_01008"/>
    </source>
</evidence>
<reference evidence="9" key="1">
    <citation type="submission" date="2020-07" db="EMBL/GenBank/DDBJ databases">
        <title>Huge and variable diversity of episymbiotic CPR bacteria and DPANN archaea in groundwater ecosystems.</title>
        <authorList>
            <person name="He C.Y."/>
            <person name="Keren R."/>
            <person name="Whittaker M."/>
            <person name="Farag I.F."/>
            <person name="Doudna J."/>
            <person name="Cate J.H.D."/>
            <person name="Banfield J.F."/>
        </authorList>
    </citation>
    <scope>NUCLEOTIDE SEQUENCE</scope>
    <source>
        <strain evidence="9">NC_groundwater_928_Pr1_S-0.2um_72_17</strain>
    </source>
</reference>
<dbReference type="InterPro" id="IPR007159">
    <property type="entry name" value="SpoVT-AbrB_dom"/>
</dbReference>
<dbReference type="GO" id="GO:2000143">
    <property type="term" value="P:negative regulation of DNA-templated transcription initiation"/>
    <property type="evidence" value="ECO:0007669"/>
    <property type="project" value="TreeGrafter"/>
</dbReference>
<evidence type="ECO:0000313" key="10">
    <source>
        <dbReference type="Proteomes" id="UP000807850"/>
    </source>
</evidence>
<name>A0A9D6QJI1_UNCEI</name>
<dbReference type="InterPro" id="IPR035644">
    <property type="entry name" value="MraZ_C"/>
</dbReference>